<evidence type="ECO:0000256" key="1">
    <source>
        <dbReference type="SAM" id="Phobius"/>
    </source>
</evidence>
<keyword evidence="1" id="KW-0812">Transmembrane</keyword>
<feature type="transmembrane region" description="Helical" evidence="1">
    <location>
        <begin position="18"/>
        <end position="40"/>
    </location>
</feature>
<organism evidence="2 3">
    <name type="scientific">Stella humosa</name>
    <dbReference type="NCBI Taxonomy" id="94"/>
    <lineage>
        <taxon>Bacteria</taxon>
        <taxon>Pseudomonadati</taxon>
        <taxon>Pseudomonadota</taxon>
        <taxon>Alphaproteobacteria</taxon>
        <taxon>Rhodospirillales</taxon>
        <taxon>Stellaceae</taxon>
        <taxon>Stella</taxon>
    </lineage>
</organism>
<keyword evidence="1" id="KW-1133">Transmembrane helix</keyword>
<accession>A0A3N1KXP5</accession>
<dbReference type="Proteomes" id="UP000278222">
    <property type="component" value="Unassembled WGS sequence"/>
</dbReference>
<keyword evidence="1" id="KW-0472">Membrane</keyword>
<evidence type="ECO:0000313" key="2">
    <source>
        <dbReference type="EMBL" id="ROP83068.1"/>
    </source>
</evidence>
<reference evidence="2 3" key="1">
    <citation type="submission" date="2018-11" db="EMBL/GenBank/DDBJ databases">
        <title>Genomic Encyclopedia of Type Strains, Phase IV (KMG-IV): sequencing the most valuable type-strain genomes for metagenomic binning, comparative biology and taxonomic classification.</title>
        <authorList>
            <person name="Goeker M."/>
        </authorList>
    </citation>
    <scope>NUCLEOTIDE SEQUENCE [LARGE SCALE GENOMIC DNA]</scope>
    <source>
        <strain evidence="2 3">DSM 5900</strain>
    </source>
</reference>
<keyword evidence="3" id="KW-1185">Reference proteome</keyword>
<gene>
    <name evidence="2" type="ORF">EDC65_4596</name>
</gene>
<sequence>MKAVFCPPNRSEGAVTRFLFLLIALGSSMMLLAGAALPLADGDEPPIGFDLLVASLERVREFLGG</sequence>
<evidence type="ECO:0000313" key="3">
    <source>
        <dbReference type="Proteomes" id="UP000278222"/>
    </source>
</evidence>
<proteinExistence type="predicted"/>
<dbReference type="EMBL" id="RJKX01000017">
    <property type="protein sequence ID" value="ROP83068.1"/>
    <property type="molecule type" value="Genomic_DNA"/>
</dbReference>
<name>A0A3N1KXP5_9PROT</name>
<dbReference type="AlphaFoldDB" id="A0A3N1KXP5"/>
<protein>
    <submittedName>
        <fullName evidence="2">Uncharacterized protein</fullName>
    </submittedName>
</protein>
<comment type="caution">
    <text evidence="2">The sequence shown here is derived from an EMBL/GenBank/DDBJ whole genome shotgun (WGS) entry which is preliminary data.</text>
</comment>